<dbReference type="OrthoDB" id="2104739at2759"/>
<evidence type="ECO:0000313" key="3">
    <source>
        <dbReference type="Proteomes" id="UP000467700"/>
    </source>
</evidence>
<reference evidence="2 3" key="1">
    <citation type="submission" date="2020-01" db="EMBL/GenBank/DDBJ databases">
        <authorList>
            <person name="Gupta K D."/>
        </authorList>
    </citation>
    <scope>NUCLEOTIDE SEQUENCE [LARGE SCALE GENOMIC DNA]</scope>
</reference>
<accession>A0A8S0X197</accession>
<dbReference type="InterPro" id="IPR003615">
    <property type="entry name" value="HNH_nuc"/>
</dbReference>
<dbReference type="Proteomes" id="UP000467700">
    <property type="component" value="Unassembled WGS sequence"/>
</dbReference>
<evidence type="ECO:0000259" key="1">
    <source>
        <dbReference type="Pfam" id="PF13391"/>
    </source>
</evidence>
<comment type="caution">
    <text evidence="2">The sequence shown here is derived from an EMBL/GenBank/DDBJ whole genome shotgun (WGS) entry which is preliminary data.</text>
</comment>
<sequence length="140" mass="16032">MVNSFANISVLDELDGENLHRLSNGLTLEVDLHILFDTLKLWFEEVQNQPYTYDVHTLRLHGFLPQPRRVTFKSTDPALELPNSKYLKLHAAVCRVAHMSGAAKYLDLHDREVEMREVMAHDGSSAELLDSRLHRVVLTV</sequence>
<organism evidence="2 3">
    <name type="scientific">Cyclocybe aegerita</name>
    <name type="common">Black poplar mushroom</name>
    <name type="synonym">Agrocybe aegerita</name>
    <dbReference type="NCBI Taxonomy" id="1973307"/>
    <lineage>
        <taxon>Eukaryota</taxon>
        <taxon>Fungi</taxon>
        <taxon>Dikarya</taxon>
        <taxon>Basidiomycota</taxon>
        <taxon>Agaricomycotina</taxon>
        <taxon>Agaricomycetes</taxon>
        <taxon>Agaricomycetidae</taxon>
        <taxon>Agaricales</taxon>
        <taxon>Agaricineae</taxon>
        <taxon>Bolbitiaceae</taxon>
        <taxon>Cyclocybe</taxon>
    </lineage>
</organism>
<name>A0A8S0X197_CYCAE</name>
<evidence type="ECO:0000313" key="2">
    <source>
        <dbReference type="EMBL" id="CAA7263958.1"/>
    </source>
</evidence>
<proteinExistence type="predicted"/>
<protein>
    <recommendedName>
        <fullName evidence="1">HNH nuclease domain-containing protein</fullName>
    </recommendedName>
</protein>
<feature type="domain" description="HNH nuclease" evidence="1">
    <location>
        <begin position="11"/>
        <end position="39"/>
    </location>
</feature>
<dbReference type="Pfam" id="PF13391">
    <property type="entry name" value="HNH_2"/>
    <property type="match status" value="1"/>
</dbReference>
<keyword evidence="3" id="KW-1185">Reference proteome</keyword>
<dbReference type="EMBL" id="CACVBS010000042">
    <property type="protein sequence ID" value="CAA7263958.1"/>
    <property type="molecule type" value="Genomic_DNA"/>
</dbReference>
<gene>
    <name evidence="2" type="ORF">AAE3_LOCUS6223</name>
</gene>
<dbReference type="AlphaFoldDB" id="A0A8S0X197"/>